<gene>
    <name evidence="1" type="ORF">Bpfe_015714</name>
</gene>
<evidence type="ECO:0000313" key="1">
    <source>
        <dbReference type="EMBL" id="KAK0054868.1"/>
    </source>
</evidence>
<dbReference type="Proteomes" id="UP001233172">
    <property type="component" value="Unassembled WGS sequence"/>
</dbReference>
<organism evidence="1 2">
    <name type="scientific">Biomphalaria pfeifferi</name>
    <name type="common">Bloodfluke planorb</name>
    <name type="synonym">Freshwater snail</name>
    <dbReference type="NCBI Taxonomy" id="112525"/>
    <lineage>
        <taxon>Eukaryota</taxon>
        <taxon>Metazoa</taxon>
        <taxon>Spiralia</taxon>
        <taxon>Lophotrochozoa</taxon>
        <taxon>Mollusca</taxon>
        <taxon>Gastropoda</taxon>
        <taxon>Heterobranchia</taxon>
        <taxon>Euthyneura</taxon>
        <taxon>Panpulmonata</taxon>
        <taxon>Hygrophila</taxon>
        <taxon>Lymnaeoidea</taxon>
        <taxon>Planorbidae</taxon>
        <taxon>Biomphalaria</taxon>
    </lineage>
</organism>
<evidence type="ECO:0000313" key="2">
    <source>
        <dbReference type="Proteomes" id="UP001233172"/>
    </source>
</evidence>
<reference evidence="1" key="1">
    <citation type="journal article" date="2023" name="PLoS Negl. Trop. Dis.">
        <title>A genome sequence for Biomphalaria pfeifferi, the major vector snail for the human-infecting parasite Schistosoma mansoni.</title>
        <authorList>
            <person name="Bu L."/>
            <person name="Lu L."/>
            <person name="Laidemitt M.R."/>
            <person name="Zhang S.M."/>
            <person name="Mutuku M."/>
            <person name="Mkoji G."/>
            <person name="Steinauer M."/>
            <person name="Loker E.S."/>
        </authorList>
    </citation>
    <scope>NUCLEOTIDE SEQUENCE</scope>
    <source>
        <strain evidence="1">KasaAsao</strain>
    </source>
</reference>
<comment type="caution">
    <text evidence="1">The sequence shown here is derived from an EMBL/GenBank/DDBJ whole genome shotgun (WGS) entry which is preliminary data.</text>
</comment>
<accession>A0AAD8BHR9</accession>
<sequence length="215" mass="24375">MNLIKGISFNLVECSSKIPKLENKISIFQDFKALISGPPNYSSQLSHTILSLYYDQQWTQALSRPLQSSLTCFPVEYRKKAKMAFIAVLAFLLVLAAPSLQQGGHGHGVYRDHAYCYDQCNNAYQRNHNSYHVDQCNCNGYNFPGHNNCGYIDASCIANSYDATYNVYAWTYDHRINSCKKVSVLSRCVDSYTPQRNIFQSQTACARACEPNRGY</sequence>
<dbReference type="EMBL" id="JASAOG010000074">
    <property type="protein sequence ID" value="KAK0054868.1"/>
    <property type="molecule type" value="Genomic_DNA"/>
</dbReference>
<reference evidence="1" key="2">
    <citation type="submission" date="2023-04" db="EMBL/GenBank/DDBJ databases">
        <authorList>
            <person name="Bu L."/>
            <person name="Lu L."/>
            <person name="Laidemitt M.R."/>
            <person name="Zhang S.M."/>
            <person name="Mutuku M."/>
            <person name="Mkoji G."/>
            <person name="Steinauer M."/>
            <person name="Loker E.S."/>
        </authorList>
    </citation>
    <scope>NUCLEOTIDE SEQUENCE</scope>
    <source>
        <strain evidence="1">KasaAsao</strain>
        <tissue evidence="1">Whole Snail</tissue>
    </source>
</reference>
<proteinExistence type="predicted"/>
<name>A0AAD8BHR9_BIOPF</name>
<dbReference type="GO" id="GO:0004867">
    <property type="term" value="F:serine-type endopeptidase inhibitor activity"/>
    <property type="evidence" value="ECO:0007669"/>
    <property type="project" value="InterPro"/>
</dbReference>
<keyword evidence="2" id="KW-1185">Reference proteome</keyword>
<dbReference type="InterPro" id="IPR036880">
    <property type="entry name" value="Kunitz_BPTI_sf"/>
</dbReference>
<dbReference type="AlphaFoldDB" id="A0AAD8BHR9"/>
<protein>
    <submittedName>
        <fullName evidence="1">Glycine-rich cell wall structural protein-like isoform X1</fullName>
    </submittedName>
</protein>
<dbReference type="Gene3D" id="4.10.410.10">
    <property type="entry name" value="Pancreatic trypsin inhibitor Kunitz domain"/>
    <property type="match status" value="1"/>
</dbReference>